<accession>A0A8X6QE70</accession>
<organism evidence="1 2">
    <name type="scientific">Nephila pilipes</name>
    <name type="common">Giant wood spider</name>
    <name type="synonym">Nephila maculata</name>
    <dbReference type="NCBI Taxonomy" id="299642"/>
    <lineage>
        <taxon>Eukaryota</taxon>
        <taxon>Metazoa</taxon>
        <taxon>Ecdysozoa</taxon>
        <taxon>Arthropoda</taxon>
        <taxon>Chelicerata</taxon>
        <taxon>Arachnida</taxon>
        <taxon>Araneae</taxon>
        <taxon>Araneomorphae</taxon>
        <taxon>Entelegynae</taxon>
        <taxon>Araneoidea</taxon>
        <taxon>Nephilidae</taxon>
        <taxon>Nephila</taxon>
    </lineage>
</organism>
<comment type="caution">
    <text evidence="1">The sequence shown here is derived from an EMBL/GenBank/DDBJ whole genome shotgun (WGS) entry which is preliminary data.</text>
</comment>
<proteinExistence type="predicted"/>
<keyword evidence="2" id="KW-1185">Reference proteome</keyword>
<dbReference type="EMBL" id="BMAW01077984">
    <property type="protein sequence ID" value="GFU09043.1"/>
    <property type="molecule type" value="Genomic_DNA"/>
</dbReference>
<protein>
    <submittedName>
        <fullName evidence="1">Uncharacterized protein</fullName>
    </submittedName>
</protein>
<gene>
    <name evidence="1" type="ORF">NPIL_561721</name>
</gene>
<evidence type="ECO:0000313" key="1">
    <source>
        <dbReference type="EMBL" id="GFU09043.1"/>
    </source>
</evidence>
<dbReference type="Proteomes" id="UP000887013">
    <property type="component" value="Unassembled WGS sequence"/>
</dbReference>
<evidence type="ECO:0000313" key="2">
    <source>
        <dbReference type="Proteomes" id="UP000887013"/>
    </source>
</evidence>
<dbReference type="AlphaFoldDB" id="A0A8X6QE70"/>
<name>A0A8X6QE70_NEPPI</name>
<reference evidence="1" key="1">
    <citation type="submission" date="2020-08" db="EMBL/GenBank/DDBJ databases">
        <title>Multicomponent nature underlies the extraordinary mechanical properties of spider dragline silk.</title>
        <authorList>
            <person name="Kono N."/>
            <person name="Nakamura H."/>
            <person name="Mori M."/>
            <person name="Yoshida Y."/>
            <person name="Ohtoshi R."/>
            <person name="Malay A.D."/>
            <person name="Moran D.A.P."/>
            <person name="Tomita M."/>
            <person name="Numata K."/>
            <person name="Arakawa K."/>
        </authorList>
    </citation>
    <scope>NUCLEOTIDE SEQUENCE</scope>
</reference>
<sequence length="94" mass="10552">MVAILHGFVQYFGIGAACTAKVVAYSKLALSSMQYGLYRSRTTRCQRRPPAAYGVLCMALADDKGFILTGQMFPLRRTAWKVATEGRRWQQKLC</sequence>